<protein>
    <submittedName>
        <fullName evidence="1">Uncharacterized protein</fullName>
    </submittedName>
</protein>
<comment type="caution">
    <text evidence="1">The sequence shown here is derived from an EMBL/GenBank/DDBJ whole genome shotgun (WGS) entry which is preliminary data.</text>
</comment>
<accession>A0A0J8BTN3</accession>
<sequence length="73" mass="8225">MDHLFAPIFRRFRRFRRIWTPHLPGQAWLVVLDGQEVVRVTLLDEVDGMGPPGVQSIHGDHAAGQVGVVDLLQ</sequence>
<name>A0A0J8BTN3_STRVR</name>
<dbReference type="PATRIC" id="fig|1938.3.peg.8169"/>
<dbReference type="EMBL" id="LFNT01000068">
    <property type="protein sequence ID" value="KMS68925.1"/>
    <property type="molecule type" value="Genomic_DNA"/>
</dbReference>
<proteinExistence type="predicted"/>
<evidence type="ECO:0000313" key="1">
    <source>
        <dbReference type="EMBL" id="KMS68925.1"/>
    </source>
</evidence>
<evidence type="ECO:0000313" key="2">
    <source>
        <dbReference type="Proteomes" id="UP000037432"/>
    </source>
</evidence>
<dbReference type="Proteomes" id="UP000037432">
    <property type="component" value="Unassembled WGS sequence"/>
</dbReference>
<organism evidence="1 2">
    <name type="scientific">Streptomyces viridochromogenes</name>
    <dbReference type="NCBI Taxonomy" id="1938"/>
    <lineage>
        <taxon>Bacteria</taxon>
        <taxon>Bacillati</taxon>
        <taxon>Actinomycetota</taxon>
        <taxon>Actinomycetes</taxon>
        <taxon>Kitasatosporales</taxon>
        <taxon>Streptomycetaceae</taxon>
        <taxon>Streptomyces</taxon>
    </lineage>
</organism>
<reference evidence="1 2" key="1">
    <citation type="submission" date="2015-06" db="EMBL/GenBank/DDBJ databases">
        <authorList>
            <person name="Ju K.-S."/>
            <person name="Doroghazi J.R."/>
            <person name="Metcalf W.W."/>
        </authorList>
    </citation>
    <scope>NUCLEOTIDE SEQUENCE [LARGE SCALE GENOMIC DNA]</scope>
    <source>
        <strain evidence="1 2">NRRL 3414</strain>
    </source>
</reference>
<gene>
    <name evidence="1" type="ORF">ACM01_37250</name>
</gene>
<dbReference type="RefSeq" id="WP_048585855.1">
    <property type="nucleotide sequence ID" value="NZ_LFNT01000068.1"/>
</dbReference>
<dbReference type="AlphaFoldDB" id="A0A0J8BTN3"/>